<organism evidence="1">
    <name type="scientific">bioreactor metagenome</name>
    <dbReference type="NCBI Taxonomy" id="1076179"/>
    <lineage>
        <taxon>unclassified sequences</taxon>
        <taxon>metagenomes</taxon>
        <taxon>ecological metagenomes</taxon>
    </lineage>
</organism>
<reference evidence="1" key="1">
    <citation type="submission" date="2019-08" db="EMBL/GenBank/DDBJ databases">
        <authorList>
            <person name="Kucharzyk K."/>
            <person name="Murdoch R.W."/>
            <person name="Higgins S."/>
            <person name="Loffler F."/>
        </authorList>
    </citation>
    <scope>NUCLEOTIDE SEQUENCE</scope>
</reference>
<sequence>MCKHVAAVLYGIGARFDDDPMLFFTLRGIDVNDLIKRSINDKVNTMLASAGKRTERTLENIDICALFGDDIVL</sequence>
<evidence type="ECO:0008006" key="2">
    <source>
        <dbReference type="Google" id="ProtNLM"/>
    </source>
</evidence>
<proteinExistence type="predicted"/>
<dbReference type="AlphaFoldDB" id="A0A645BRV7"/>
<dbReference type="EMBL" id="VSSQ01021988">
    <property type="protein sequence ID" value="MPM67967.1"/>
    <property type="molecule type" value="Genomic_DNA"/>
</dbReference>
<accession>A0A645BRV7</accession>
<gene>
    <name evidence="1" type="ORF">SDC9_114892</name>
</gene>
<evidence type="ECO:0000313" key="1">
    <source>
        <dbReference type="EMBL" id="MPM67967.1"/>
    </source>
</evidence>
<protein>
    <recommendedName>
        <fullName evidence="2">SWIM-type domain-containing protein</fullName>
    </recommendedName>
</protein>
<comment type="caution">
    <text evidence="1">The sequence shown here is derived from an EMBL/GenBank/DDBJ whole genome shotgun (WGS) entry which is preliminary data.</text>
</comment>
<name>A0A645BRV7_9ZZZZ</name>